<reference evidence="1" key="1">
    <citation type="submission" date="2023-08" db="EMBL/GenBank/DDBJ databases">
        <title>Chromosome-level Genome Assembly of mud carp (Cirrhinus molitorella).</title>
        <authorList>
            <person name="Liu H."/>
        </authorList>
    </citation>
    <scope>NUCLEOTIDE SEQUENCE</scope>
    <source>
        <strain evidence="1">Prfri</strain>
        <tissue evidence="1">Muscle</tissue>
    </source>
</reference>
<dbReference type="EMBL" id="JAUYZG010000012">
    <property type="protein sequence ID" value="KAK2892441.1"/>
    <property type="molecule type" value="Genomic_DNA"/>
</dbReference>
<dbReference type="PROSITE" id="PS51257">
    <property type="entry name" value="PROKAR_LIPOPROTEIN"/>
    <property type="match status" value="1"/>
</dbReference>
<evidence type="ECO:0000313" key="1">
    <source>
        <dbReference type="EMBL" id="KAK2892441.1"/>
    </source>
</evidence>
<proteinExistence type="predicted"/>
<comment type="caution">
    <text evidence="1">The sequence shown here is derived from an EMBL/GenBank/DDBJ whole genome shotgun (WGS) entry which is preliminary data.</text>
</comment>
<name>A0AA88TL95_9TELE</name>
<organism evidence="1 2">
    <name type="scientific">Cirrhinus molitorella</name>
    <name type="common">mud carp</name>
    <dbReference type="NCBI Taxonomy" id="172907"/>
    <lineage>
        <taxon>Eukaryota</taxon>
        <taxon>Metazoa</taxon>
        <taxon>Chordata</taxon>
        <taxon>Craniata</taxon>
        <taxon>Vertebrata</taxon>
        <taxon>Euteleostomi</taxon>
        <taxon>Actinopterygii</taxon>
        <taxon>Neopterygii</taxon>
        <taxon>Teleostei</taxon>
        <taxon>Ostariophysi</taxon>
        <taxon>Cypriniformes</taxon>
        <taxon>Cyprinidae</taxon>
        <taxon>Labeoninae</taxon>
        <taxon>Labeonini</taxon>
        <taxon>Cirrhinus</taxon>
    </lineage>
</organism>
<gene>
    <name evidence="1" type="ORF">Q8A67_012429</name>
</gene>
<protein>
    <submittedName>
        <fullName evidence="1">Uncharacterized protein</fullName>
    </submittedName>
</protein>
<keyword evidence="2" id="KW-1185">Reference proteome</keyword>
<accession>A0AA88TL95</accession>
<evidence type="ECO:0000313" key="2">
    <source>
        <dbReference type="Proteomes" id="UP001187343"/>
    </source>
</evidence>
<dbReference type="Proteomes" id="UP001187343">
    <property type="component" value="Unassembled WGS sequence"/>
</dbReference>
<sequence>MNVVKGASTAAVWLGLHNYCIMNMWLWGASCAHCDTFTVKQLRSHLALFMEDGSQASLPRGGGPVAVEAEHHLHSWGSQLDLADELGTGLSFSQSSIASLVALEPNPEALFPVSSGAAESMLLGRSSSEETDVTGVEVDIATRFLLITRI</sequence>
<dbReference type="AlphaFoldDB" id="A0AA88TL95"/>